<evidence type="ECO:0000256" key="9">
    <source>
        <dbReference type="ARBA" id="ARBA00023014"/>
    </source>
</evidence>
<dbReference type="PANTHER" id="PTHR11601">
    <property type="entry name" value="CYSTEINE DESULFURYLASE FAMILY MEMBER"/>
    <property type="match status" value="1"/>
</dbReference>
<dbReference type="Gene3D" id="3.90.1150.10">
    <property type="entry name" value="Aspartate Aminotransferase, domain 1"/>
    <property type="match status" value="1"/>
</dbReference>
<evidence type="ECO:0000256" key="6">
    <source>
        <dbReference type="ARBA" id="ARBA00022723"/>
    </source>
</evidence>
<dbReference type="GO" id="GO:0051536">
    <property type="term" value="F:iron-sulfur cluster binding"/>
    <property type="evidence" value="ECO:0007669"/>
    <property type="project" value="UniProtKB-KW"/>
</dbReference>
<keyword evidence="8" id="KW-0408">Iron</keyword>
<comment type="similarity">
    <text evidence="3">Belongs to the class-V pyridoxal-phosphate-dependent aminotransferase family. NifS/IscS subfamily.</text>
</comment>
<dbReference type="GO" id="GO:0031071">
    <property type="term" value="F:cysteine desulfurase activity"/>
    <property type="evidence" value="ECO:0007669"/>
    <property type="project" value="UniProtKB-EC"/>
</dbReference>
<evidence type="ECO:0000256" key="4">
    <source>
        <dbReference type="ARBA" id="ARBA00013558"/>
    </source>
</evidence>
<evidence type="ECO:0000256" key="1">
    <source>
        <dbReference type="ARBA" id="ARBA00001933"/>
    </source>
</evidence>
<proteinExistence type="inferred from homology"/>
<reference evidence="12 13" key="1">
    <citation type="submission" date="2020-08" db="EMBL/GenBank/DDBJ databases">
        <title>Genomic Encyclopedia of Type Strains, Phase IV (KMG-IV): sequencing the most valuable type-strain genomes for metagenomic binning, comparative biology and taxonomic classification.</title>
        <authorList>
            <person name="Goeker M."/>
        </authorList>
    </citation>
    <scope>NUCLEOTIDE SEQUENCE [LARGE SCALE GENOMIC DNA]</scope>
    <source>
        <strain evidence="12 13">DSM 24194</strain>
    </source>
</reference>
<dbReference type="PANTHER" id="PTHR11601:SF34">
    <property type="entry name" value="CYSTEINE DESULFURASE"/>
    <property type="match status" value="1"/>
</dbReference>
<evidence type="ECO:0000313" key="13">
    <source>
        <dbReference type="Proteomes" id="UP000578569"/>
    </source>
</evidence>
<dbReference type="RefSeq" id="WP_183933085.1">
    <property type="nucleotide sequence ID" value="NZ_JACICF010000001.1"/>
</dbReference>
<dbReference type="Gene3D" id="1.10.260.50">
    <property type="match status" value="1"/>
</dbReference>
<dbReference type="SUPFAM" id="SSF53383">
    <property type="entry name" value="PLP-dependent transferases"/>
    <property type="match status" value="1"/>
</dbReference>
<evidence type="ECO:0000256" key="7">
    <source>
        <dbReference type="ARBA" id="ARBA00022898"/>
    </source>
</evidence>
<name>A0A839YZ67_9SPHN</name>
<dbReference type="GO" id="GO:0046872">
    <property type="term" value="F:metal ion binding"/>
    <property type="evidence" value="ECO:0007669"/>
    <property type="project" value="UniProtKB-KW"/>
</dbReference>
<evidence type="ECO:0000256" key="10">
    <source>
        <dbReference type="ARBA" id="ARBA00050776"/>
    </source>
</evidence>
<dbReference type="InterPro" id="IPR016454">
    <property type="entry name" value="Cysteine_dSase"/>
</dbReference>
<dbReference type="AlphaFoldDB" id="A0A839YZ67"/>
<comment type="cofactor">
    <cofactor evidence="1">
        <name>pyridoxal 5'-phosphate</name>
        <dbReference type="ChEBI" id="CHEBI:597326"/>
    </cofactor>
</comment>
<evidence type="ECO:0000256" key="5">
    <source>
        <dbReference type="ARBA" id="ARBA00022679"/>
    </source>
</evidence>
<dbReference type="Proteomes" id="UP000578569">
    <property type="component" value="Unassembled WGS sequence"/>
</dbReference>
<dbReference type="Gene3D" id="3.40.640.10">
    <property type="entry name" value="Type I PLP-dependent aspartate aminotransferase-like (Major domain)"/>
    <property type="match status" value="1"/>
</dbReference>
<keyword evidence="7" id="KW-0663">Pyridoxal phosphate</keyword>
<evidence type="ECO:0000256" key="2">
    <source>
        <dbReference type="ARBA" id="ARBA00003120"/>
    </source>
</evidence>
<dbReference type="InterPro" id="IPR015424">
    <property type="entry name" value="PyrdxlP-dep_Trfase"/>
</dbReference>
<keyword evidence="13" id="KW-1185">Reference proteome</keyword>
<feature type="domain" description="Aminotransferase class V" evidence="11">
    <location>
        <begin position="6"/>
        <end position="341"/>
    </location>
</feature>
<comment type="catalytic activity">
    <reaction evidence="10">
        <text>(sulfur carrier)-H + L-cysteine = (sulfur carrier)-SH + L-alanine</text>
        <dbReference type="Rhea" id="RHEA:43892"/>
        <dbReference type="Rhea" id="RHEA-COMP:14737"/>
        <dbReference type="Rhea" id="RHEA-COMP:14739"/>
        <dbReference type="ChEBI" id="CHEBI:29917"/>
        <dbReference type="ChEBI" id="CHEBI:35235"/>
        <dbReference type="ChEBI" id="CHEBI:57972"/>
        <dbReference type="ChEBI" id="CHEBI:64428"/>
        <dbReference type="EC" id="2.8.1.7"/>
    </reaction>
</comment>
<organism evidence="12 13">
    <name type="scientific">Sphingomicrobium lutaoense</name>
    <dbReference type="NCBI Taxonomy" id="515949"/>
    <lineage>
        <taxon>Bacteria</taxon>
        <taxon>Pseudomonadati</taxon>
        <taxon>Pseudomonadota</taxon>
        <taxon>Alphaproteobacteria</taxon>
        <taxon>Sphingomonadales</taxon>
        <taxon>Sphingomonadaceae</taxon>
        <taxon>Sphingomicrobium</taxon>
    </lineage>
</organism>
<dbReference type="InterPro" id="IPR015422">
    <property type="entry name" value="PyrdxlP-dep_Trfase_small"/>
</dbReference>
<evidence type="ECO:0000313" key="12">
    <source>
        <dbReference type="EMBL" id="MBB3763760.1"/>
    </source>
</evidence>
<dbReference type="PIRSF" id="PIRSF005572">
    <property type="entry name" value="NifS"/>
    <property type="match status" value="1"/>
</dbReference>
<dbReference type="EMBL" id="JACICF010000001">
    <property type="protein sequence ID" value="MBB3763760.1"/>
    <property type="molecule type" value="Genomic_DNA"/>
</dbReference>
<keyword evidence="5 12" id="KW-0808">Transferase</keyword>
<comment type="caution">
    <text evidence="12">The sequence shown here is derived from an EMBL/GenBank/DDBJ whole genome shotgun (WGS) entry which is preliminary data.</text>
</comment>
<keyword evidence="6" id="KW-0479">Metal-binding</keyword>
<dbReference type="InterPro" id="IPR000192">
    <property type="entry name" value="Aminotrans_V_dom"/>
</dbReference>
<dbReference type="Pfam" id="PF00266">
    <property type="entry name" value="Aminotran_5"/>
    <property type="match status" value="1"/>
</dbReference>
<evidence type="ECO:0000256" key="3">
    <source>
        <dbReference type="ARBA" id="ARBA00006490"/>
    </source>
</evidence>
<protein>
    <recommendedName>
        <fullName evidence="4">Cysteine desulfurase</fullName>
    </recommendedName>
</protein>
<evidence type="ECO:0000256" key="8">
    <source>
        <dbReference type="ARBA" id="ARBA00023004"/>
    </source>
</evidence>
<evidence type="ECO:0000259" key="11">
    <source>
        <dbReference type="Pfam" id="PF00266"/>
    </source>
</evidence>
<comment type="function">
    <text evidence="2">Catalyzes the removal of elemental sulfur atoms from cysteine to produce alanine. Seems to participate in the biosynthesis of the nitrogenase metalloclusters by providing the inorganic sulfur required for the Fe-S core formation.</text>
</comment>
<keyword evidence="9" id="KW-0411">Iron-sulfur</keyword>
<accession>A0A839YZ67</accession>
<gene>
    <name evidence="12" type="ORF">FHS50_000783</name>
</gene>
<dbReference type="InterPro" id="IPR015421">
    <property type="entry name" value="PyrdxlP-dep_Trfase_major"/>
</dbReference>
<sequence>MSARLYLDHAAATPLHPEARDAMWEAFDCWANPNSPYAEARRCNALMEKARSTIAATLGWEHDILFTSGASEAIVMAARRARIESRAHSATEHDVVPHGMGEQSIRIPVDASGIVDMAALDEVLEEGPALVAIQQVNNETGVIQPVAEIYEKVRARGSLLLCDAAQGAGKIDLPEADFITVSGHKLGGPAGVGALLAKDLTQIEPVGGQEKGYRRGTQNVPAICGFAAAVEAERFRKAMPRLKELRQAFENTVEEMGGTIVGKDAPRIPTIGGIAMPGATSASMLVQLDLAGISVSSGSACSSGAMKGSRVVAAMGLGEDIANHFLRVSFGPETDEGDIERMVGELQKFA</sequence>